<sequence length="431" mass="47414">MRADPVAPSTVTADVSRQRTRRGLIAAAVLVVLVPLLYVLGNPHNFYDLHIYMRAMHWWADGHPLYDYVQPDRLQGALYFTYPPLTALLLRPFAALPLGATVTIFTAFTMAALLVTTWWLVKPVADRRGIPHWLALGVSVPLVFALESTRETITFGQINMLLVVLVLADLLIAVPKGSRWSGVGIGLATALKLYPGIFIVYLLVTRRWRAAITAGATAAVATLLAAAVAPGDSWRFWTHELWITDRVGRPDYTGNQSLFGMLSRFSVPYPADKALWLALVVVVAAYGLWRAARAVRAGDELAGLALTGLVGALASPITWTHHVYWFVPALVVLVDAGLRRPGAPTVPGRRRRRFRLALAAVVYAPIVYGVVSFHDWDKIPQRTDNPFEFVARNLYVLLAVLLVVVLPIRRPDRSAPDPDPPAGHPTPPLPH</sequence>
<keyword evidence="5 8" id="KW-1133">Transmembrane helix</keyword>
<evidence type="ECO:0000256" key="7">
    <source>
        <dbReference type="ARBA" id="ARBA00024033"/>
    </source>
</evidence>
<feature type="transmembrane region" description="Helical" evidence="8">
    <location>
        <begin position="158"/>
        <end position="174"/>
    </location>
</feature>
<gene>
    <name evidence="9" type="ORF">ACFOX0_16620</name>
</gene>
<evidence type="ECO:0000256" key="5">
    <source>
        <dbReference type="ARBA" id="ARBA00022989"/>
    </source>
</evidence>
<feature type="transmembrane region" description="Helical" evidence="8">
    <location>
        <begin position="23"/>
        <end position="41"/>
    </location>
</feature>
<evidence type="ECO:0000313" key="9">
    <source>
        <dbReference type="EMBL" id="MFC4107541.1"/>
    </source>
</evidence>
<evidence type="ECO:0000256" key="6">
    <source>
        <dbReference type="ARBA" id="ARBA00023136"/>
    </source>
</evidence>
<evidence type="ECO:0000256" key="2">
    <source>
        <dbReference type="ARBA" id="ARBA00022475"/>
    </source>
</evidence>
<proteinExistence type="inferred from homology"/>
<feature type="transmembrane region" description="Helical" evidence="8">
    <location>
        <begin position="180"/>
        <end position="204"/>
    </location>
</feature>
<feature type="transmembrane region" description="Helical" evidence="8">
    <location>
        <begin position="354"/>
        <end position="374"/>
    </location>
</feature>
<reference evidence="10" key="1">
    <citation type="journal article" date="2019" name="Int. J. Syst. Evol. Microbiol.">
        <title>The Global Catalogue of Microorganisms (GCM) 10K type strain sequencing project: providing services to taxonomists for standard genome sequencing and annotation.</title>
        <authorList>
            <consortium name="The Broad Institute Genomics Platform"/>
            <consortium name="The Broad Institute Genome Sequencing Center for Infectious Disease"/>
            <person name="Wu L."/>
            <person name="Ma J."/>
        </authorList>
    </citation>
    <scope>NUCLEOTIDE SEQUENCE [LARGE SCALE GENOMIC DNA]</scope>
    <source>
        <strain evidence="10">2902at01</strain>
    </source>
</reference>
<dbReference type="RefSeq" id="WP_377546579.1">
    <property type="nucleotide sequence ID" value="NZ_JBHSBN010000010.1"/>
</dbReference>
<dbReference type="Pfam" id="PF09594">
    <property type="entry name" value="GT87"/>
    <property type="match status" value="1"/>
</dbReference>
<dbReference type="EMBL" id="JBHSBN010000010">
    <property type="protein sequence ID" value="MFC4107541.1"/>
    <property type="molecule type" value="Genomic_DNA"/>
</dbReference>
<keyword evidence="6 8" id="KW-0472">Membrane</keyword>
<feature type="transmembrane region" description="Helical" evidence="8">
    <location>
        <begin position="301"/>
        <end position="319"/>
    </location>
</feature>
<comment type="subcellular location">
    <subcellularLocation>
        <location evidence="1">Cell membrane</location>
        <topology evidence="1">Multi-pass membrane protein</topology>
    </subcellularLocation>
</comment>
<keyword evidence="3 9" id="KW-0808">Transferase</keyword>
<dbReference type="InterPro" id="IPR018584">
    <property type="entry name" value="GT87"/>
</dbReference>
<accession>A0ABV8KN46</accession>
<keyword evidence="9" id="KW-0328">Glycosyltransferase</keyword>
<evidence type="ECO:0000256" key="8">
    <source>
        <dbReference type="SAM" id="Phobius"/>
    </source>
</evidence>
<dbReference type="Proteomes" id="UP001595868">
    <property type="component" value="Unassembled WGS sequence"/>
</dbReference>
<feature type="transmembrane region" description="Helical" evidence="8">
    <location>
        <begin position="325"/>
        <end position="342"/>
    </location>
</feature>
<dbReference type="EC" id="2.4.-.-" evidence="9"/>
<keyword evidence="4 8" id="KW-0812">Transmembrane</keyword>
<feature type="transmembrane region" description="Helical" evidence="8">
    <location>
        <begin position="211"/>
        <end position="229"/>
    </location>
</feature>
<evidence type="ECO:0000313" key="10">
    <source>
        <dbReference type="Proteomes" id="UP001595868"/>
    </source>
</evidence>
<name>A0ABV8KN46_9ACTN</name>
<comment type="caution">
    <text evidence="9">The sequence shown here is derived from an EMBL/GenBank/DDBJ whole genome shotgun (WGS) entry which is preliminary data.</text>
</comment>
<comment type="similarity">
    <text evidence="7">Belongs to the glycosyltransferase 87 family.</text>
</comment>
<evidence type="ECO:0000256" key="3">
    <source>
        <dbReference type="ARBA" id="ARBA00022679"/>
    </source>
</evidence>
<feature type="transmembrane region" description="Helical" evidence="8">
    <location>
        <begin position="93"/>
        <end position="121"/>
    </location>
</feature>
<keyword evidence="10" id="KW-1185">Reference proteome</keyword>
<evidence type="ECO:0000256" key="4">
    <source>
        <dbReference type="ARBA" id="ARBA00022692"/>
    </source>
</evidence>
<dbReference type="GO" id="GO:0016757">
    <property type="term" value="F:glycosyltransferase activity"/>
    <property type="evidence" value="ECO:0007669"/>
    <property type="project" value="UniProtKB-KW"/>
</dbReference>
<keyword evidence="2" id="KW-1003">Cell membrane</keyword>
<feature type="transmembrane region" description="Helical" evidence="8">
    <location>
        <begin position="389"/>
        <end position="408"/>
    </location>
</feature>
<organism evidence="9 10">
    <name type="scientific">Micromonospora zhanjiangensis</name>
    <dbReference type="NCBI Taxonomy" id="1522057"/>
    <lineage>
        <taxon>Bacteria</taxon>
        <taxon>Bacillati</taxon>
        <taxon>Actinomycetota</taxon>
        <taxon>Actinomycetes</taxon>
        <taxon>Micromonosporales</taxon>
        <taxon>Micromonosporaceae</taxon>
        <taxon>Micromonospora</taxon>
    </lineage>
</organism>
<evidence type="ECO:0000256" key="1">
    <source>
        <dbReference type="ARBA" id="ARBA00004651"/>
    </source>
</evidence>
<protein>
    <submittedName>
        <fullName evidence="9">Glycosyltransferase family 87 protein</fullName>
        <ecNumber evidence="9">2.4.-.-</ecNumber>
    </submittedName>
</protein>
<feature type="transmembrane region" description="Helical" evidence="8">
    <location>
        <begin position="273"/>
        <end position="289"/>
    </location>
</feature>